<organism evidence="2">
    <name type="scientific">Pararge aegeria</name>
    <name type="common">speckled wood butterfly</name>
    <dbReference type="NCBI Taxonomy" id="116150"/>
    <lineage>
        <taxon>Eukaryota</taxon>
        <taxon>Metazoa</taxon>
        <taxon>Ecdysozoa</taxon>
        <taxon>Arthropoda</taxon>
        <taxon>Hexapoda</taxon>
        <taxon>Insecta</taxon>
        <taxon>Pterygota</taxon>
        <taxon>Neoptera</taxon>
        <taxon>Endopterygota</taxon>
        <taxon>Lepidoptera</taxon>
        <taxon>Glossata</taxon>
        <taxon>Ditrysia</taxon>
        <taxon>Papilionoidea</taxon>
        <taxon>Nymphalidae</taxon>
        <taxon>Satyrinae</taxon>
        <taxon>Satyrini</taxon>
        <taxon>Parargina</taxon>
        <taxon>Pararge</taxon>
    </lineage>
</organism>
<reference evidence="2" key="2">
    <citation type="submission" date="2013-05" db="EMBL/GenBank/DDBJ databases">
        <authorList>
            <person name="Carter J.-M."/>
            <person name="Baker S.C."/>
            <person name="Pink R."/>
            <person name="Carter D.R.F."/>
            <person name="Collins A."/>
            <person name="Tomlin J."/>
            <person name="Gibbs M."/>
            <person name="Breuker C.J."/>
        </authorList>
    </citation>
    <scope>NUCLEOTIDE SEQUENCE</scope>
    <source>
        <tissue evidence="2">Ovary</tissue>
    </source>
</reference>
<name>S4NXG1_9NEOP</name>
<feature type="transmembrane region" description="Helical" evidence="1">
    <location>
        <begin position="46"/>
        <end position="72"/>
    </location>
</feature>
<reference evidence="2" key="1">
    <citation type="journal article" date="2013" name="BMC Genomics">
        <title>Unscrambling butterfly oogenesis.</title>
        <authorList>
            <person name="Carter J.M."/>
            <person name="Baker S.C."/>
            <person name="Pink R."/>
            <person name="Carter D.R."/>
            <person name="Collins A."/>
            <person name="Tomlin J."/>
            <person name="Gibbs M."/>
            <person name="Breuker C.J."/>
        </authorList>
    </citation>
    <scope>NUCLEOTIDE SEQUENCE</scope>
    <source>
        <tissue evidence="2">Ovary</tissue>
    </source>
</reference>
<proteinExistence type="predicted"/>
<evidence type="ECO:0000256" key="1">
    <source>
        <dbReference type="SAM" id="Phobius"/>
    </source>
</evidence>
<evidence type="ECO:0000313" key="2">
    <source>
        <dbReference type="EMBL" id="JAA80373.1"/>
    </source>
</evidence>
<dbReference type="EMBL" id="GAIX01012187">
    <property type="protein sequence ID" value="JAA80373.1"/>
    <property type="molecule type" value="Transcribed_RNA"/>
</dbReference>
<dbReference type="AlphaFoldDB" id="S4NXG1"/>
<protein>
    <submittedName>
        <fullName evidence="2">Uncharacterized protein</fullName>
    </submittedName>
</protein>
<keyword evidence="1" id="KW-1133">Transmembrane helix</keyword>
<keyword evidence="1" id="KW-0812">Transmembrane</keyword>
<accession>S4NXG1</accession>
<sequence>MNVVNCGRWWSRSNLRDLRPDCTYYDVMNGDILAAFDIVKLALMSWLTLVAGTVCIIRFCCVFTSSVGYCCFGQVKTAFCYKFKYLAHYYSFYLLYGRNETTACLVLPISRDFRF</sequence>
<keyword evidence="1" id="KW-0472">Membrane</keyword>